<dbReference type="GO" id="GO:0005737">
    <property type="term" value="C:cytoplasm"/>
    <property type="evidence" value="ECO:0007669"/>
    <property type="project" value="UniProtKB-SubCell"/>
</dbReference>
<comment type="similarity">
    <text evidence="3">Belongs to the Maf family. YhdE subfamily.</text>
</comment>
<gene>
    <name evidence="4" type="primary">maf</name>
    <name evidence="4" type="ORF">ENS82_01170</name>
</gene>
<evidence type="ECO:0000256" key="1">
    <source>
        <dbReference type="ARBA" id="ARBA00001968"/>
    </source>
</evidence>
<dbReference type="CDD" id="cd00555">
    <property type="entry name" value="Maf"/>
    <property type="match status" value="1"/>
</dbReference>
<comment type="function">
    <text evidence="3">Nucleoside triphosphate pyrophosphatase that hydrolyzes dTTP and UTP. May have a dual role in cell division arrest and in preventing the incorporation of modified nucleotides into cellular nucleic acids.</text>
</comment>
<comment type="catalytic activity">
    <reaction evidence="3">
        <text>dTTP + H2O = dTMP + diphosphate + H(+)</text>
        <dbReference type="Rhea" id="RHEA:28534"/>
        <dbReference type="ChEBI" id="CHEBI:15377"/>
        <dbReference type="ChEBI" id="CHEBI:15378"/>
        <dbReference type="ChEBI" id="CHEBI:33019"/>
        <dbReference type="ChEBI" id="CHEBI:37568"/>
        <dbReference type="ChEBI" id="CHEBI:63528"/>
        <dbReference type="EC" id="3.6.1.9"/>
    </reaction>
</comment>
<reference evidence="4" key="1">
    <citation type="journal article" date="2020" name="mSystems">
        <title>Genome- and Community-Level Interaction Insights into Carbon Utilization and Element Cycling Functions of Hydrothermarchaeota in Hydrothermal Sediment.</title>
        <authorList>
            <person name="Zhou Z."/>
            <person name="Liu Y."/>
            <person name="Xu W."/>
            <person name="Pan J."/>
            <person name="Luo Z.H."/>
            <person name="Li M."/>
        </authorList>
    </citation>
    <scope>NUCLEOTIDE SEQUENCE [LARGE SCALE GENOMIC DNA]</scope>
    <source>
        <strain evidence="4">SpSt-524</strain>
    </source>
</reference>
<comment type="subcellular location">
    <subcellularLocation>
        <location evidence="3">Cytoplasm</location>
    </subcellularLocation>
</comment>
<dbReference type="Pfam" id="PF02545">
    <property type="entry name" value="Maf"/>
    <property type="match status" value="1"/>
</dbReference>
<keyword evidence="2 3" id="KW-0378">Hydrolase</keyword>
<dbReference type="HAMAP" id="MF_00528">
    <property type="entry name" value="Maf"/>
    <property type="match status" value="1"/>
</dbReference>
<comment type="caution">
    <text evidence="3">Lacks conserved residue(s) required for the propagation of feature annotation.</text>
</comment>
<comment type="catalytic activity">
    <reaction evidence="3">
        <text>UTP + H2O = UMP + diphosphate + H(+)</text>
        <dbReference type="Rhea" id="RHEA:29395"/>
        <dbReference type="ChEBI" id="CHEBI:15377"/>
        <dbReference type="ChEBI" id="CHEBI:15378"/>
        <dbReference type="ChEBI" id="CHEBI:33019"/>
        <dbReference type="ChEBI" id="CHEBI:46398"/>
        <dbReference type="ChEBI" id="CHEBI:57865"/>
        <dbReference type="EC" id="3.6.1.9"/>
    </reaction>
</comment>
<keyword evidence="3" id="KW-0546">Nucleotide metabolism</keyword>
<dbReference type="PIRSF" id="PIRSF006305">
    <property type="entry name" value="Maf"/>
    <property type="match status" value="1"/>
</dbReference>
<feature type="active site" description="Proton acceptor" evidence="3">
    <location>
        <position position="70"/>
    </location>
</feature>
<dbReference type="Gene3D" id="3.90.950.10">
    <property type="match status" value="1"/>
</dbReference>
<evidence type="ECO:0000256" key="2">
    <source>
        <dbReference type="ARBA" id="ARBA00022801"/>
    </source>
</evidence>
<feature type="site" description="Important for substrate specificity" evidence="3">
    <location>
        <position position="154"/>
    </location>
</feature>
<dbReference type="InterPro" id="IPR029001">
    <property type="entry name" value="ITPase-like_fam"/>
</dbReference>
<protein>
    <recommendedName>
        <fullName evidence="3">dTTP/UTP pyrophosphatase</fullName>
        <shortName evidence="3">dTTPase/UTPase</shortName>
        <ecNumber evidence="3">3.6.1.9</ecNumber>
    </recommendedName>
    <alternativeName>
        <fullName evidence="3">Nucleoside triphosphate pyrophosphatase</fullName>
    </alternativeName>
    <alternativeName>
        <fullName evidence="3">Nucleotide pyrophosphatase</fullName>
        <shortName evidence="3">Nucleotide PPase</shortName>
    </alternativeName>
</protein>
<dbReference type="GO" id="GO:0047429">
    <property type="term" value="F:nucleoside triphosphate diphosphatase activity"/>
    <property type="evidence" value="ECO:0007669"/>
    <property type="project" value="UniProtKB-EC"/>
</dbReference>
<keyword evidence="3" id="KW-0963">Cytoplasm</keyword>
<feature type="site" description="Important for substrate specificity" evidence="3">
    <location>
        <position position="71"/>
    </location>
</feature>
<name>A0A7C3HSS5_MEIRU</name>
<comment type="caution">
    <text evidence="4">The sequence shown here is derived from an EMBL/GenBank/DDBJ whole genome shotgun (WGS) entry which is preliminary data.</text>
</comment>
<evidence type="ECO:0000256" key="3">
    <source>
        <dbReference type="HAMAP-Rule" id="MF_00528"/>
    </source>
</evidence>
<dbReference type="SUPFAM" id="SSF52972">
    <property type="entry name" value="ITPase-like"/>
    <property type="match status" value="1"/>
</dbReference>
<dbReference type="PANTHER" id="PTHR43213:SF5">
    <property type="entry name" value="BIFUNCTIONAL DTTP_UTP PYROPHOSPHATASE_METHYLTRANSFERASE PROTEIN-RELATED"/>
    <property type="match status" value="1"/>
</dbReference>
<comment type="cofactor">
    <cofactor evidence="1 3">
        <name>a divalent metal cation</name>
        <dbReference type="ChEBI" id="CHEBI:60240"/>
    </cofactor>
</comment>
<dbReference type="PANTHER" id="PTHR43213">
    <property type="entry name" value="BIFUNCTIONAL DTTP/UTP PYROPHOSPHATASE/METHYLTRANSFERASE PROTEIN-RELATED"/>
    <property type="match status" value="1"/>
</dbReference>
<dbReference type="AlphaFoldDB" id="A0A7C3HSS5"/>
<proteinExistence type="inferred from homology"/>
<accession>A0A7C3HSS5</accession>
<organism evidence="4">
    <name type="scientific">Meiothermus ruber</name>
    <dbReference type="NCBI Taxonomy" id="277"/>
    <lineage>
        <taxon>Bacteria</taxon>
        <taxon>Thermotogati</taxon>
        <taxon>Deinococcota</taxon>
        <taxon>Deinococci</taxon>
        <taxon>Thermales</taxon>
        <taxon>Thermaceae</taxon>
        <taxon>Meiothermus</taxon>
    </lineage>
</organism>
<dbReference type="EC" id="3.6.1.9" evidence="3"/>
<sequence length="201" mass="22410">MKNLPTLILASQSPRRAELLQRLALPFEARPADIDEETLGHLEPAQMALELATQKAQAVWQPGQWVLAADTAVALGGETLGKPRNPQENRRFLQQLSGRQHTVYTGFAILKPDGGLHREVALAQVTFRPLQAWEIEWYIQSGEGLDKAGGYGAQGLGMVLLERIEGDFYTVMGLPVSRVWQRLYELGYFGLEPHLPDPKEL</sequence>
<dbReference type="GO" id="GO:0009117">
    <property type="term" value="P:nucleotide metabolic process"/>
    <property type="evidence" value="ECO:0007669"/>
    <property type="project" value="UniProtKB-KW"/>
</dbReference>
<dbReference type="InterPro" id="IPR003697">
    <property type="entry name" value="Maf-like"/>
</dbReference>
<dbReference type="NCBIfam" id="TIGR00172">
    <property type="entry name" value="maf"/>
    <property type="match status" value="1"/>
</dbReference>
<dbReference type="EMBL" id="DSWI01000008">
    <property type="protein sequence ID" value="HFG19319.1"/>
    <property type="molecule type" value="Genomic_DNA"/>
</dbReference>
<feature type="site" description="Important for substrate specificity" evidence="3">
    <location>
        <position position="15"/>
    </location>
</feature>
<evidence type="ECO:0000313" key="4">
    <source>
        <dbReference type="EMBL" id="HFG19319.1"/>
    </source>
</evidence>